<evidence type="ECO:0000313" key="7">
    <source>
        <dbReference type="Proteomes" id="UP000185936"/>
    </source>
</evidence>
<feature type="domain" description="PAC" evidence="5">
    <location>
        <begin position="248"/>
        <end position="300"/>
    </location>
</feature>
<dbReference type="Pfam" id="PF15915">
    <property type="entry name" value="BAT"/>
    <property type="match status" value="1"/>
</dbReference>
<accession>A0A1N7G0W1</accession>
<dbReference type="SUPFAM" id="SSF55781">
    <property type="entry name" value="GAF domain-like"/>
    <property type="match status" value="1"/>
</dbReference>
<evidence type="ECO:0000259" key="4">
    <source>
        <dbReference type="PROSITE" id="PS50112"/>
    </source>
</evidence>
<dbReference type="InterPro" id="IPR031803">
    <property type="entry name" value="BAT_GAF/HTH-assoc"/>
</dbReference>
<dbReference type="OrthoDB" id="165911at2157"/>
<feature type="region of interest" description="Disordered" evidence="3">
    <location>
        <begin position="131"/>
        <end position="150"/>
    </location>
</feature>
<dbReference type="CDD" id="cd00130">
    <property type="entry name" value="PAS"/>
    <property type="match status" value="2"/>
</dbReference>
<dbReference type="Proteomes" id="UP000185936">
    <property type="component" value="Unassembled WGS sequence"/>
</dbReference>
<dbReference type="EMBL" id="FTNR01000009">
    <property type="protein sequence ID" value="SIS06239.1"/>
    <property type="molecule type" value="Genomic_DNA"/>
</dbReference>
<dbReference type="InterPro" id="IPR013324">
    <property type="entry name" value="RNA_pol_sigma_r3/r4-like"/>
</dbReference>
<dbReference type="Gene3D" id="3.30.450.20">
    <property type="entry name" value="PAS domain"/>
    <property type="match status" value="2"/>
</dbReference>
<dbReference type="InterPro" id="IPR013656">
    <property type="entry name" value="PAS_4"/>
</dbReference>
<keyword evidence="1" id="KW-0805">Transcription regulation</keyword>
<proteinExistence type="predicted"/>
<dbReference type="PROSITE" id="PS50112">
    <property type="entry name" value="PAS"/>
    <property type="match status" value="2"/>
</dbReference>
<feature type="domain" description="PAS" evidence="4">
    <location>
        <begin position="175"/>
        <end position="245"/>
    </location>
</feature>
<dbReference type="Pfam" id="PF13185">
    <property type="entry name" value="GAF_2"/>
    <property type="match status" value="1"/>
</dbReference>
<evidence type="ECO:0000256" key="1">
    <source>
        <dbReference type="ARBA" id="ARBA00023015"/>
    </source>
</evidence>
<evidence type="ECO:0000256" key="2">
    <source>
        <dbReference type="ARBA" id="ARBA00023163"/>
    </source>
</evidence>
<dbReference type="SUPFAM" id="SSF88659">
    <property type="entry name" value="Sigma3 and sigma4 domains of RNA polymerase sigma factors"/>
    <property type="match status" value="1"/>
</dbReference>
<keyword evidence="7" id="KW-1185">Reference proteome</keyword>
<dbReference type="RefSeq" id="WP_076609657.1">
    <property type="nucleotide sequence ID" value="NZ_FTNR01000009.1"/>
</dbReference>
<evidence type="ECO:0000256" key="3">
    <source>
        <dbReference type="SAM" id="MobiDB-lite"/>
    </source>
</evidence>
<dbReference type="SMART" id="SM00091">
    <property type="entry name" value="PAS"/>
    <property type="match status" value="2"/>
</dbReference>
<evidence type="ECO:0000259" key="5">
    <source>
        <dbReference type="PROSITE" id="PS50113"/>
    </source>
</evidence>
<dbReference type="Gene3D" id="3.30.450.40">
    <property type="match status" value="1"/>
</dbReference>
<dbReference type="NCBIfam" id="TIGR00229">
    <property type="entry name" value="sensory_box"/>
    <property type="match status" value="2"/>
</dbReference>
<dbReference type="InterPro" id="IPR035965">
    <property type="entry name" value="PAS-like_dom_sf"/>
</dbReference>
<evidence type="ECO:0000313" key="6">
    <source>
        <dbReference type="EMBL" id="SIS06239.1"/>
    </source>
</evidence>
<name>A0A1N7G0W1_9EURY</name>
<feature type="domain" description="PAS" evidence="4">
    <location>
        <begin position="44"/>
        <end position="101"/>
    </location>
</feature>
<dbReference type="STRING" id="308853.SAMN05421752_10994"/>
<dbReference type="InterPro" id="IPR007050">
    <property type="entry name" value="HTH_bacterioopsin"/>
</dbReference>
<dbReference type="InterPro" id="IPR029016">
    <property type="entry name" value="GAF-like_dom_sf"/>
</dbReference>
<dbReference type="PANTHER" id="PTHR34236:SF1">
    <property type="entry name" value="DIMETHYL SULFOXIDE REDUCTASE TRANSCRIPTIONAL ACTIVATOR"/>
    <property type="match status" value="1"/>
</dbReference>
<protein>
    <submittedName>
        <fullName evidence="6">PAS domain S-box-containing protein</fullName>
    </submittedName>
</protein>
<dbReference type="PANTHER" id="PTHR34236">
    <property type="entry name" value="DIMETHYL SULFOXIDE REDUCTASE TRANSCRIPTIONAL ACTIVATOR"/>
    <property type="match status" value="1"/>
</dbReference>
<keyword evidence="2" id="KW-0804">Transcription</keyword>
<dbReference type="AlphaFoldDB" id="A0A1N7G0W1"/>
<dbReference type="Pfam" id="PF04967">
    <property type="entry name" value="HTH_10"/>
    <property type="match status" value="1"/>
</dbReference>
<gene>
    <name evidence="6" type="ORF">SAMN05421752_10994</name>
</gene>
<dbReference type="InterPro" id="IPR003018">
    <property type="entry name" value="GAF"/>
</dbReference>
<dbReference type="PROSITE" id="PS50113">
    <property type="entry name" value="PAC"/>
    <property type="match status" value="1"/>
</dbReference>
<dbReference type="InterPro" id="IPR000014">
    <property type="entry name" value="PAS"/>
</dbReference>
<dbReference type="SUPFAM" id="SSF55785">
    <property type="entry name" value="PYP-like sensor domain (PAS domain)"/>
    <property type="match status" value="2"/>
</dbReference>
<dbReference type="Pfam" id="PF08448">
    <property type="entry name" value="PAS_4"/>
    <property type="match status" value="1"/>
</dbReference>
<dbReference type="InterPro" id="IPR000700">
    <property type="entry name" value="PAS-assoc_C"/>
</dbReference>
<reference evidence="7" key="1">
    <citation type="submission" date="2017-01" db="EMBL/GenBank/DDBJ databases">
        <authorList>
            <person name="Varghese N."/>
            <person name="Submissions S."/>
        </authorList>
    </citation>
    <scope>NUCLEOTIDE SEQUENCE [LARGE SCALE GENOMIC DNA]</scope>
    <source>
        <strain evidence="7">type strain: HArc-</strain>
    </source>
</reference>
<sequence length="706" mass="78804">MTDPASNNRDGSANTSVTSATADFPSEFGLDVHQLTDLVGEYAVSMLDTAGQVVRWNRAATQLTGYDEAEIEGTHYRVFFSPERREAGRPERLLEQARTDGRAEDEGWRLRNDGSRFWVREVLAPIREYDGSPVLGRPDDSATESGDQPAPLRGYVQILHDRTDEYRRELELREKKALTESIFEAQPDLLYAFDTDGNLIQWNERFEQVTGYDPDELEGMNALEFIVPEDREHIGDAIDRILHDGDRVTAEGRVLTSDGDEIPFEFNSARITGSDGIGFGFTGVGRDISDRKARERELERLERLNATIRTIDETMVVAETREAIERAVVEAFAAAEPYRFAVIGQGDIAVASDKQPLEPRSWAGIDVTGADDVLSSFVDPPADGPGTSPFETESVQCYHNLRESAVERWRADARERNYGSVAAVPIMASGRTFGVLVVAAEEATAFTDREREVLQEFGATVGHALNAMAVRRLLYHDIAVELEFESTDDGDVCTELSAELGCQLSVDHVLPLTDEVFVYYVSVIGIDSERVRTFTDEHPGIGEVRHIDTSGDESYWEFVVYGPTTTSLLADYGARMRSQVVDDGSSSIVVQASRDVAVRELVEAIMETYPETELVSKRTVEQPVETRGDFRLRVREKLTEKQRAALEAAYYGGYFEWPTRNSDASEIANRLDIARQTFHQHLRVAQAKLLTAYFEGDTGVGRDRDG</sequence>
<organism evidence="6 7">
    <name type="scientific">Natronorubrum thiooxidans</name>
    <dbReference type="NCBI Taxonomy" id="308853"/>
    <lineage>
        <taxon>Archaea</taxon>
        <taxon>Methanobacteriati</taxon>
        <taxon>Methanobacteriota</taxon>
        <taxon>Stenosarchaea group</taxon>
        <taxon>Halobacteria</taxon>
        <taxon>Halobacteriales</taxon>
        <taxon>Natrialbaceae</taxon>
        <taxon>Natronorubrum</taxon>
    </lineage>
</organism>
<dbReference type="Pfam" id="PF13426">
    <property type="entry name" value="PAS_9"/>
    <property type="match status" value="1"/>
</dbReference>